<dbReference type="GO" id="GO:0015276">
    <property type="term" value="F:ligand-gated monoatomic ion channel activity"/>
    <property type="evidence" value="ECO:0007669"/>
    <property type="project" value="InterPro"/>
</dbReference>
<evidence type="ECO:0000256" key="3">
    <source>
        <dbReference type="ARBA" id="ARBA00022692"/>
    </source>
</evidence>
<dbReference type="Pfam" id="PF00060">
    <property type="entry name" value="Lig_chan"/>
    <property type="match status" value="1"/>
</dbReference>
<evidence type="ECO:0000256" key="2">
    <source>
        <dbReference type="ARBA" id="ARBA00022448"/>
    </source>
</evidence>
<evidence type="ECO:0000256" key="11">
    <source>
        <dbReference type="SAM" id="Phobius"/>
    </source>
</evidence>
<evidence type="ECO:0000313" key="13">
    <source>
        <dbReference type="EMBL" id="RWR75363.1"/>
    </source>
</evidence>
<feature type="domain" description="Ionotropic glutamate receptor C-terminal" evidence="12">
    <location>
        <begin position="5"/>
        <end position="157"/>
    </location>
</feature>
<sequence>MYAGERLVSNWSRLVVIVWVFVVWILTSSYSASFSSLLTLQQLKTINDIEHLIKNGDNVGYRQGSFVVNLLKDLKVEESKLKAYSTPEEYAEALSKRAVGAIFDEIPYLRLFLARSGNCAQYKMNTPGLGTTCSNEPDPSNSLTLDSFWGLFLITGAVSILAFSIFLFLFLSRNGHV</sequence>
<keyword evidence="2" id="KW-0813">Transport</keyword>
<dbReference type="InterPro" id="IPR001320">
    <property type="entry name" value="Iontro_rcpt_C"/>
</dbReference>
<keyword evidence="9" id="KW-1071">Ligand-gated ion channel</keyword>
<evidence type="ECO:0000313" key="14">
    <source>
        <dbReference type="Proteomes" id="UP000283530"/>
    </source>
</evidence>
<keyword evidence="10" id="KW-0407">Ion channel</keyword>
<keyword evidence="5" id="KW-0406">Ion transport</keyword>
<keyword evidence="6 11" id="KW-0472">Membrane</keyword>
<dbReference type="PANTHER" id="PTHR18966">
    <property type="entry name" value="IONOTROPIC GLUTAMATE RECEPTOR"/>
    <property type="match status" value="1"/>
</dbReference>
<dbReference type="SUPFAM" id="SSF53850">
    <property type="entry name" value="Periplasmic binding protein-like II"/>
    <property type="match status" value="1"/>
</dbReference>
<reference evidence="13 14" key="1">
    <citation type="journal article" date="2019" name="Nat. Plants">
        <title>Stout camphor tree genome fills gaps in understanding of flowering plant genome evolution.</title>
        <authorList>
            <person name="Chaw S.M."/>
            <person name="Liu Y.C."/>
            <person name="Wu Y.W."/>
            <person name="Wang H.Y."/>
            <person name="Lin C.I."/>
            <person name="Wu C.S."/>
            <person name="Ke H.M."/>
            <person name="Chang L.Y."/>
            <person name="Hsu C.Y."/>
            <person name="Yang H.T."/>
            <person name="Sudianto E."/>
            <person name="Hsu M.H."/>
            <person name="Wu K.P."/>
            <person name="Wang L.N."/>
            <person name="Leebens-Mack J.H."/>
            <person name="Tsai I.J."/>
        </authorList>
    </citation>
    <scope>NUCLEOTIDE SEQUENCE [LARGE SCALE GENOMIC DNA]</scope>
    <source>
        <strain evidence="14">cv. Chaw 1501</strain>
        <tissue evidence="13">Young leaves</tissue>
    </source>
</reference>
<keyword evidence="3 11" id="KW-0812">Transmembrane</keyword>
<dbReference type="GO" id="GO:0016020">
    <property type="term" value="C:membrane"/>
    <property type="evidence" value="ECO:0007669"/>
    <property type="project" value="UniProtKB-SubCell"/>
</dbReference>
<evidence type="ECO:0000256" key="4">
    <source>
        <dbReference type="ARBA" id="ARBA00022989"/>
    </source>
</evidence>
<dbReference type="AlphaFoldDB" id="A0A3S3PXI2"/>
<protein>
    <submittedName>
        <fullName evidence="13">Glutamate receptor 2.3-like protein</fullName>
    </submittedName>
</protein>
<proteinExistence type="predicted"/>
<keyword evidence="7 13" id="KW-0675">Receptor</keyword>
<evidence type="ECO:0000256" key="10">
    <source>
        <dbReference type="ARBA" id="ARBA00023303"/>
    </source>
</evidence>
<evidence type="ECO:0000256" key="8">
    <source>
        <dbReference type="ARBA" id="ARBA00023180"/>
    </source>
</evidence>
<comment type="subcellular location">
    <subcellularLocation>
        <location evidence="1">Membrane</location>
        <topology evidence="1">Multi-pass membrane protein</topology>
    </subcellularLocation>
</comment>
<evidence type="ECO:0000256" key="6">
    <source>
        <dbReference type="ARBA" id="ARBA00023136"/>
    </source>
</evidence>
<dbReference type="Proteomes" id="UP000283530">
    <property type="component" value="Unassembled WGS sequence"/>
</dbReference>
<evidence type="ECO:0000256" key="5">
    <source>
        <dbReference type="ARBA" id="ARBA00023065"/>
    </source>
</evidence>
<feature type="transmembrane region" description="Helical" evidence="11">
    <location>
        <begin position="12"/>
        <end position="32"/>
    </location>
</feature>
<keyword evidence="14" id="KW-1185">Reference proteome</keyword>
<gene>
    <name evidence="13" type="ORF">CKAN_00374000</name>
</gene>
<name>A0A3S3PXI2_9MAGN</name>
<dbReference type="InterPro" id="IPR015683">
    <property type="entry name" value="Ionotropic_Glu_rcpt"/>
</dbReference>
<keyword evidence="4 11" id="KW-1133">Transmembrane helix</keyword>
<comment type="caution">
    <text evidence="13">The sequence shown here is derived from an EMBL/GenBank/DDBJ whole genome shotgun (WGS) entry which is preliminary data.</text>
</comment>
<evidence type="ECO:0000259" key="12">
    <source>
        <dbReference type="Pfam" id="PF00060"/>
    </source>
</evidence>
<evidence type="ECO:0000256" key="1">
    <source>
        <dbReference type="ARBA" id="ARBA00004141"/>
    </source>
</evidence>
<evidence type="ECO:0000256" key="9">
    <source>
        <dbReference type="ARBA" id="ARBA00023286"/>
    </source>
</evidence>
<evidence type="ECO:0000256" key="7">
    <source>
        <dbReference type="ARBA" id="ARBA00023170"/>
    </source>
</evidence>
<feature type="transmembrane region" description="Helical" evidence="11">
    <location>
        <begin position="148"/>
        <end position="171"/>
    </location>
</feature>
<dbReference type="EMBL" id="QPKB01000002">
    <property type="protein sequence ID" value="RWR75363.1"/>
    <property type="molecule type" value="Genomic_DNA"/>
</dbReference>
<accession>A0A3S3PXI2</accession>
<organism evidence="13 14">
    <name type="scientific">Cinnamomum micranthum f. kanehirae</name>
    <dbReference type="NCBI Taxonomy" id="337451"/>
    <lineage>
        <taxon>Eukaryota</taxon>
        <taxon>Viridiplantae</taxon>
        <taxon>Streptophyta</taxon>
        <taxon>Embryophyta</taxon>
        <taxon>Tracheophyta</taxon>
        <taxon>Spermatophyta</taxon>
        <taxon>Magnoliopsida</taxon>
        <taxon>Magnoliidae</taxon>
        <taxon>Laurales</taxon>
        <taxon>Lauraceae</taxon>
        <taxon>Cinnamomum</taxon>
    </lineage>
</organism>
<dbReference type="OrthoDB" id="784410at2759"/>
<dbReference type="STRING" id="337451.A0A3S3PXI2"/>
<keyword evidence="8" id="KW-0325">Glycoprotein</keyword>
<dbReference type="Gene3D" id="1.10.287.70">
    <property type="match status" value="1"/>
</dbReference>